<dbReference type="SMART" id="SM00746">
    <property type="entry name" value="TRASH"/>
    <property type="match status" value="1"/>
</dbReference>
<organism evidence="2 3">
    <name type="scientific">Actinomadura luteofluorescens</name>
    <dbReference type="NCBI Taxonomy" id="46163"/>
    <lineage>
        <taxon>Bacteria</taxon>
        <taxon>Bacillati</taxon>
        <taxon>Actinomycetota</taxon>
        <taxon>Actinomycetes</taxon>
        <taxon>Streptosporangiales</taxon>
        <taxon>Thermomonosporaceae</taxon>
        <taxon>Actinomadura</taxon>
    </lineage>
</organism>
<dbReference type="InterPro" id="IPR011017">
    <property type="entry name" value="TRASH_dom"/>
</dbReference>
<dbReference type="RefSeq" id="WP_179842294.1">
    <property type="nucleotide sequence ID" value="NZ_JACCBA010000001.1"/>
</dbReference>
<comment type="caution">
    <text evidence="2">The sequence shown here is derived from an EMBL/GenBank/DDBJ whole genome shotgun (WGS) entry which is preliminary data.</text>
</comment>
<dbReference type="Proteomes" id="UP000529783">
    <property type="component" value="Unassembled WGS sequence"/>
</dbReference>
<dbReference type="InterPro" id="IPR007029">
    <property type="entry name" value="YHS_dom"/>
</dbReference>
<name>A0A7Y9JEZ2_9ACTN</name>
<dbReference type="AlphaFoldDB" id="A0A7Y9JEZ2"/>
<reference evidence="2 3" key="1">
    <citation type="submission" date="2020-07" db="EMBL/GenBank/DDBJ databases">
        <title>Sequencing the genomes of 1000 actinobacteria strains.</title>
        <authorList>
            <person name="Klenk H.-P."/>
        </authorList>
    </citation>
    <scope>NUCLEOTIDE SEQUENCE [LARGE SCALE GENOMIC DNA]</scope>
    <source>
        <strain evidence="2 3">DSM 40398</strain>
    </source>
</reference>
<dbReference type="EMBL" id="JACCBA010000001">
    <property type="protein sequence ID" value="NYD44754.1"/>
    <property type="molecule type" value="Genomic_DNA"/>
</dbReference>
<keyword evidence="2" id="KW-0670">Pyruvate</keyword>
<evidence type="ECO:0000313" key="3">
    <source>
        <dbReference type="Proteomes" id="UP000529783"/>
    </source>
</evidence>
<proteinExistence type="predicted"/>
<feature type="domain" description="TRASH" evidence="1">
    <location>
        <begin position="160"/>
        <end position="197"/>
    </location>
</feature>
<evidence type="ECO:0000259" key="1">
    <source>
        <dbReference type="SMART" id="SM00746"/>
    </source>
</evidence>
<evidence type="ECO:0000313" key="2">
    <source>
        <dbReference type="EMBL" id="NYD44754.1"/>
    </source>
</evidence>
<protein>
    <submittedName>
        <fullName evidence="2">YHS domain-containing protein/phenylpyruvate tautomerase PptA (4-oxalocrotonate tautomerase family)</fullName>
    </submittedName>
</protein>
<accession>A0A7Y9JEZ2</accession>
<gene>
    <name evidence="2" type="ORF">BJY14_000737</name>
</gene>
<keyword evidence="3" id="KW-1185">Reference proteome</keyword>
<sequence length="201" mass="21631">MLFIELFVPKGALSLQEREGLAERLTPARLFSASEEGTEHIAPDSGVGDLFASLSHVVVHEPETWIAAGGPGERRHFVVNVHVAAWAREMGEHLIAAITRELVEADARGAETQVLVHVLGVPEGGYGIDGRMRRSSDLLEMIEQARTGSPAEAPPGTFVDPVCGARVPVETAVVLEREGTTYGFCCSHCRGHFAKRSAPAR</sequence>
<dbReference type="Pfam" id="PF04945">
    <property type="entry name" value="YHS"/>
    <property type="match status" value="1"/>
</dbReference>